<keyword evidence="10" id="KW-1185">Reference proteome</keyword>
<dbReference type="EMBL" id="BAABEY010000023">
    <property type="protein sequence ID" value="GAA4439829.1"/>
    <property type="molecule type" value="Genomic_DNA"/>
</dbReference>
<dbReference type="Proteomes" id="UP001501508">
    <property type="component" value="Unassembled WGS sequence"/>
</dbReference>
<accession>A0ABP8LYN5</accession>
<comment type="subcellular location">
    <subcellularLocation>
        <location evidence="1">Cell outer membrane</location>
    </subcellularLocation>
</comment>
<name>A0ABP8LYN5_9BACT</name>
<evidence type="ECO:0000256" key="3">
    <source>
        <dbReference type="ARBA" id="ARBA00022729"/>
    </source>
</evidence>
<evidence type="ECO:0000256" key="6">
    <source>
        <dbReference type="SAM" id="SignalP"/>
    </source>
</evidence>
<comment type="similarity">
    <text evidence="2">Belongs to the SusD family.</text>
</comment>
<evidence type="ECO:0000313" key="10">
    <source>
        <dbReference type="Proteomes" id="UP001501508"/>
    </source>
</evidence>
<keyword evidence="4" id="KW-0472">Membrane</keyword>
<dbReference type="InterPro" id="IPR011990">
    <property type="entry name" value="TPR-like_helical_dom_sf"/>
</dbReference>
<evidence type="ECO:0000256" key="4">
    <source>
        <dbReference type="ARBA" id="ARBA00023136"/>
    </source>
</evidence>
<dbReference type="Pfam" id="PF14322">
    <property type="entry name" value="SusD-like_3"/>
    <property type="match status" value="1"/>
</dbReference>
<evidence type="ECO:0000259" key="7">
    <source>
        <dbReference type="Pfam" id="PF07980"/>
    </source>
</evidence>
<feature type="chain" id="PRO_5045549315" evidence="6">
    <location>
        <begin position="27"/>
        <end position="492"/>
    </location>
</feature>
<dbReference type="InterPro" id="IPR012944">
    <property type="entry name" value="SusD_RagB_dom"/>
</dbReference>
<evidence type="ECO:0000313" key="9">
    <source>
        <dbReference type="EMBL" id="GAA4439829.1"/>
    </source>
</evidence>
<reference evidence="10" key="1">
    <citation type="journal article" date="2019" name="Int. J. Syst. Evol. Microbiol.">
        <title>The Global Catalogue of Microorganisms (GCM) 10K type strain sequencing project: providing services to taxonomists for standard genome sequencing and annotation.</title>
        <authorList>
            <consortium name="The Broad Institute Genomics Platform"/>
            <consortium name="The Broad Institute Genome Sequencing Center for Infectious Disease"/>
            <person name="Wu L."/>
            <person name="Ma J."/>
        </authorList>
    </citation>
    <scope>NUCLEOTIDE SEQUENCE [LARGE SCALE GENOMIC DNA]</scope>
    <source>
        <strain evidence="10">JCM 31920</strain>
    </source>
</reference>
<comment type="caution">
    <text evidence="9">The sequence shown here is derived from an EMBL/GenBank/DDBJ whole genome shotgun (WGS) entry which is preliminary data.</text>
</comment>
<keyword evidence="5" id="KW-0998">Cell outer membrane</keyword>
<evidence type="ECO:0000256" key="2">
    <source>
        <dbReference type="ARBA" id="ARBA00006275"/>
    </source>
</evidence>
<keyword evidence="3 6" id="KW-0732">Signal</keyword>
<dbReference type="SUPFAM" id="SSF48452">
    <property type="entry name" value="TPR-like"/>
    <property type="match status" value="1"/>
</dbReference>
<protein>
    <submittedName>
        <fullName evidence="9">RagB/SusD family nutrient uptake outer membrane protein</fullName>
    </submittedName>
</protein>
<gene>
    <name evidence="9" type="ORF">GCM10023091_22600</name>
</gene>
<feature type="domain" description="RagB/SusD" evidence="7">
    <location>
        <begin position="311"/>
        <end position="492"/>
    </location>
</feature>
<dbReference type="PROSITE" id="PS51257">
    <property type="entry name" value="PROKAR_LIPOPROTEIN"/>
    <property type="match status" value="1"/>
</dbReference>
<evidence type="ECO:0000256" key="1">
    <source>
        <dbReference type="ARBA" id="ARBA00004442"/>
    </source>
</evidence>
<proteinExistence type="inferred from homology"/>
<dbReference type="RefSeq" id="WP_345028993.1">
    <property type="nucleotide sequence ID" value="NZ_BAABEY010000023.1"/>
</dbReference>
<evidence type="ECO:0000259" key="8">
    <source>
        <dbReference type="Pfam" id="PF14322"/>
    </source>
</evidence>
<sequence>MEKYKKTGRPTRRLMSLAVVLGLALAAVSCEDALVESPKAVAAEGFYQTAEEVESAVNAIYRPLRISTFPNYIATLECQSDWMYGRGSWTPLSDYQGLNDANITRVSGFWNDFYQAIRNANLVIQNAPKGASISAADVEKYVAEAKFLRAFTYFHLVRNWGGVPLRTEANMVEKDLAKSTAAQVYELIVTDLQAAESVLPETPKDVGRPSRWAAKTLLADVYMTLGNHSDAAARAKEVIDSGKFSLVQAKSVQDFQMNLFGPAILTTPEEIFYFKYSRLEAQGNYILWISNHPSTNLFKFGGAYAVHGDKTNPNFVAWDDDDVRKKLWDNISFGLGPNTLVSSKYVDKEAISQSGAGNDLPLYRYADVLLMYAEAVVKSEGSVSGKAIEALNRVRRRGYGLPSEAPSAVDITAADAASPEQFYDLVIKERGYEFLYEGKRWHELKRTGKVNELVLFGKKKTVADKHLLWPIPLSEMNYNGLLDPARDQNPGY</sequence>
<dbReference type="Pfam" id="PF07980">
    <property type="entry name" value="SusD_RagB"/>
    <property type="match status" value="1"/>
</dbReference>
<organism evidence="9 10">
    <name type="scientific">Ravibacter arvi</name>
    <dbReference type="NCBI Taxonomy" id="2051041"/>
    <lineage>
        <taxon>Bacteria</taxon>
        <taxon>Pseudomonadati</taxon>
        <taxon>Bacteroidota</taxon>
        <taxon>Cytophagia</taxon>
        <taxon>Cytophagales</taxon>
        <taxon>Spirosomataceae</taxon>
        <taxon>Ravibacter</taxon>
    </lineage>
</organism>
<dbReference type="CDD" id="cd08977">
    <property type="entry name" value="SusD"/>
    <property type="match status" value="1"/>
</dbReference>
<dbReference type="InterPro" id="IPR033985">
    <property type="entry name" value="SusD-like_N"/>
</dbReference>
<feature type="domain" description="SusD-like N-terminal" evidence="8">
    <location>
        <begin position="101"/>
        <end position="223"/>
    </location>
</feature>
<evidence type="ECO:0000256" key="5">
    <source>
        <dbReference type="ARBA" id="ARBA00023237"/>
    </source>
</evidence>
<feature type="signal peptide" evidence="6">
    <location>
        <begin position="1"/>
        <end position="26"/>
    </location>
</feature>
<dbReference type="Gene3D" id="1.25.40.390">
    <property type="match status" value="1"/>
</dbReference>